<accession>A0A8S5S501</accession>
<name>A0A8S5S501_9CAUD</name>
<proteinExistence type="predicted"/>
<keyword evidence="1" id="KW-0812">Transmembrane</keyword>
<reference evidence="2" key="1">
    <citation type="journal article" date="2021" name="Proc. Natl. Acad. Sci. U.S.A.">
        <title>A Catalog of Tens of Thousands of Viruses from Human Metagenomes Reveals Hidden Associations with Chronic Diseases.</title>
        <authorList>
            <person name="Tisza M.J."/>
            <person name="Buck C.B."/>
        </authorList>
    </citation>
    <scope>NUCLEOTIDE SEQUENCE</scope>
    <source>
        <strain evidence="2">CthAo37</strain>
    </source>
</reference>
<organism evidence="2">
    <name type="scientific">Myoviridae sp. cthAo37</name>
    <dbReference type="NCBI Taxonomy" id="2827701"/>
    <lineage>
        <taxon>Viruses</taxon>
        <taxon>Duplodnaviria</taxon>
        <taxon>Heunggongvirae</taxon>
        <taxon>Uroviricota</taxon>
        <taxon>Caudoviricetes</taxon>
    </lineage>
</organism>
<keyword evidence="1" id="KW-1133">Transmembrane helix</keyword>
<evidence type="ECO:0000313" key="2">
    <source>
        <dbReference type="EMBL" id="DAF46006.1"/>
    </source>
</evidence>
<evidence type="ECO:0000256" key="1">
    <source>
        <dbReference type="SAM" id="Phobius"/>
    </source>
</evidence>
<feature type="transmembrane region" description="Helical" evidence="1">
    <location>
        <begin position="27"/>
        <end position="45"/>
    </location>
</feature>
<keyword evidence="1" id="KW-0472">Membrane</keyword>
<sequence>MDAKRMLLKDAIETAIRTERQLIRCRLALVVSALANAALIAYVVVR</sequence>
<dbReference type="EMBL" id="BK032529">
    <property type="protein sequence ID" value="DAF46006.1"/>
    <property type="molecule type" value="Genomic_DNA"/>
</dbReference>
<protein>
    <submittedName>
        <fullName evidence="2">Uncharacterized protein</fullName>
    </submittedName>
</protein>